<proteinExistence type="predicted"/>
<dbReference type="VEuPathDB" id="VectorBase:ISCI013951"/>
<reference evidence="2" key="2">
    <citation type="submission" date="2020-05" db="UniProtKB">
        <authorList>
            <consortium name="EnsemblMetazoa"/>
        </authorList>
    </citation>
    <scope>IDENTIFICATION</scope>
    <source>
        <strain evidence="2">wikel</strain>
    </source>
</reference>
<dbReference type="Proteomes" id="UP000001555">
    <property type="component" value="Unassembled WGS sequence"/>
</dbReference>
<evidence type="ECO:0000313" key="1">
    <source>
        <dbReference type="EMBL" id="EEC19807.1"/>
    </source>
</evidence>
<dbReference type="EMBL" id="ABJB010936499">
    <property type="status" value="NOT_ANNOTATED_CDS"/>
    <property type="molecule type" value="Genomic_DNA"/>
</dbReference>
<name>B7QLT5_IXOSC</name>
<dbReference type="EMBL" id="DS967646">
    <property type="protein sequence ID" value="EEC19807.1"/>
    <property type="molecule type" value="Genomic_DNA"/>
</dbReference>
<dbReference type="PaxDb" id="6945-B7QLT5"/>
<dbReference type="HOGENOM" id="CLU_2657252_0_0_1"/>
<sequence length="76" mass="8175">MFPMHQSASVDAFGLPGFKKECETAFYSISVAYNLGNKDSGPTVCGLELELIKVGLSSPLTESERQAVFFGRPAVC</sequence>
<protein>
    <submittedName>
        <fullName evidence="1 2">Uncharacterized protein</fullName>
    </submittedName>
</protein>
<keyword evidence="3" id="KW-1185">Reference proteome</keyword>
<organism>
    <name type="scientific">Ixodes scapularis</name>
    <name type="common">Black-legged tick</name>
    <name type="synonym">Deer tick</name>
    <dbReference type="NCBI Taxonomy" id="6945"/>
    <lineage>
        <taxon>Eukaryota</taxon>
        <taxon>Metazoa</taxon>
        <taxon>Ecdysozoa</taxon>
        <taxon>Arthropoda</taxon>
        <taxon>Chelicerata</taxon>
        <taxon>Arachnida</taxon>
        <taxon>Acari</taxon>
        <taxon>Parasitiformes</taxon>
        <taxon>Ixodida</taxon>
        <taxon>Ixodoidea</taxon>
        <taxon>Ixodidae</taxon>
        <taxon>Ixodinae</taxon>
        <taxon>Ixodes</taxon>
    </lineage>
</organism>
<evidence type="ECO:0000313" key="2">
    <source>
        <dbReference type="EnsemblMetazoa" id="ISCW013951-PA"/>
    </source>
</evidence>
<dbReference type="InParanoid" id="B7QLT5"/>
<gene>
    <name evidence="1" type="ORF">IscW_ISCW013951</name>
</gene>
<dbReference type="EnsemblMetazoa" id="ISCW013951-RA">
    <property type="protein sequence ID" value="ISCW013951-PA"/>
    <property type="gene ID" value="ISCW013951"/>
</dbReference>
<dbReference type="AlphaFoldDB" id="B7QLT5"/>
<reference evidence="1 3" key="1">
    <citation type="submission" date="2008-03" db="EMBL/GenBank/DDBJ databases">
        <title>Annotation of Ixodes scapularis.</title>
        <authorList>
            <consortium name="Ixodes scapularis Genome Project Consortium"/>
            <person name="Caler E."/>
            <person name="Hannick L.I."/>
            <person name="Bidwell S."/>
            <person name="Joardar V."/>
            <person name="Thiagarajan M."/>
            <person name="Amedeo P."/>
            <person name="Galinsky K.J."/>
            <person name="Schobel S."/>
            <person name="Inman J."/>
            <person name="Hostetler J."/>
            <person name="Miller J."/>
            <person name="Hammond M."/>
            <person name="Megy K."/>
            <person name="Lawson D."/>
            <person name="Kodira C."/>
            <person name="Sutton G."/>
            <person name="Meyer J."/>
            <person name="Hill C.A."/>
            <person name="Birren B."/>
            <person name="Nene V."/>
            <person name="Collins F."/>
            <person name="Alarcon-Chaidez F."/>
            <person name="Wikel S."/>
            <person name="Strausberg R."/>
        </authorList>
    </citation>
    <scope>NUCLEOTIDE SEQUENCE [LARGE SCALE GENOMIC DNA]</scope>
    <source>
        <strain evidence="3">Wikel</strain>
        <strain evidence="1">Wikel colony</strain>
    </source>
</reference>
<accession>B7QLT5</accession>
<evidence type="ECO:0000313" key="3">
    <source>
        <dbReference type="Proteomes" id="UP000001555"/>
    </source>
</evidence>
<dbReference type="VEuPathDB" id="VectorBase:ISCW013951"/>